<dbReference type="SUPFAM" id="SSF46894">
    <property type="entry name" value="C-terminal effector domain of the bipartite response regulators"/>
    <property type="match status" value="1"/>
</dbReference>
<evidence type="ECO:0000256" key="1">
    <source>
        <dbReference type="ARBA" id="ARBA00018672"/>
    </source>
</evidence>
<dbReference type="Proteomes" id="UP000251144">
    <property type="component" value="Unassembled WGS sequence"/>
</dbReference>
<comment type="caution">
    <text evidence="6">The sequence shown here is derived from an EMBL/GenBank/DDBJ whole genome shotgun (WGS) entry which is preliminary data.</text>
</comment>
<evidence type="ECO:0000313" key="6">
    <source>
        <dbReference type="EMBL" id="RAW53678.1"/>
    </source>
</evidence>
<evidence type="ECO:0000256" key="4">
    <source>
        <dbReference type="PROSITE-ProRule" id="PRU00169"/>
    </source>
</evidence>
<dbReference type="AlphaFoldDB" id="A0A329TYG0"/>
<evidence type="ECO:0000256" key="3">
    <source>
        <dbReference type="ARBA" id="ARBA00024867"/>
    </source>
</evidence>
<evidence type="ECO:0000313" key="7">
    <source>
        <dbReference type="Proteomes" id="UP000251144"/>
    </source>
</evidence>
<dbReference type="SUPFAM" id="SSF52172">
    <property type="entry name" value="CheY-like"/>
    <property type="match status" value="1"/>
</dbReference>
<dbReference type="PROSITE" id="PS50110">
    <property type="entry name" value="RESPONSE_REGULATORY"/>
    <property type="match status" value="1"/>
</dbReference>
<comment type="caution">
    <text evidence="4">Lacks conserved residue(s) required for the propagation of feature annotation.</text>
</comment>
<accession>A0A329TYG0</accession>
<name>A0A329TYG0_9FIRM</name>
<sequence>MSYEEQDVIWRVALASYDPREMRVWTRYLEERNPAIRCTGYRSSRPLLERLEQGDVDVLVLGGRLEDMDSIQFLPRIRGLARKPLVLLRDDGRNEKSAVESLSQEDACYLIRQATLEDMLQELRAPAHRPAESLEKRCERIYRSWGVSTCDANKRYLTGALRVMMGSDHRLAIRKEILGPVAEEYGLTVAAVDSALRRLLETLDETGTQTWRDFRKEYGLERRKVTIGRLLYALESRLSQQ</sequence>
<protein>
    <recommendedName>
        <fullName evidence="1">Stage 0 sporulation protein A homolog</fullName>
    </recommendedName>
</protein>
<dbReference type="GO" id="GO:0003677">
    <property type="term" value="F:DNA binding"/>
    <property type="evidence" value="ECO:0007669"/>
    <property type="project" value="UniProtKB-KW"/>
</dbReference>
<reference evidence="6 7" key="1">
    <citation type="submission" date="2018-02" db="EMBL/GenBank/DDBJ databases">
        <title>Complete genome sequencing of Faecalibacterium prausnitzii strains isolated from the human gut.</title>
        <authorList>
            <person name="Fitzgerald B.C."/>
            <person name="Shkoporov A.N."/>
            <person name="Ross P.R."/>
            <person name="Hill C."/>
        </authorList>
    </citation>
    <scope>NUCLEOTIDE SEQUENCE [LARGE SCALE GENOMIC DNA]</scope>
    <source>
        <strain evidence="6 7">APC942/32-1</strain>
    </source>
</reference>
<organism evidence="6 7">
    <name type="scientific">Faecalibacterium prausnitzii</name>
    <dbReference type="NCBI Taxonomy" id="853"/>
    <lineage>
        <taxon>Bacteria</taxon>
        <taxon>Bacillati</taxon>
        <taxon>Bacillota</taxon>
        <taxon>Clostridia</taxon>
        <taxon>Eubacteriales</taxon>
        <taxon>Oscillospiraceae</taxon>
        <taxon>Faecalibacterium</taxon>
    </lineage>
</organism>
<evidence type="ECO:0000259" key="5">
    <source>
        <dbReference type="PROSITE" id="PS50110"/>
    </source>
</evidence>
<keyword evidence="2" id="KW-0238">DNA-binding</keyword>
<dbReference type="OrthoDB" id="1863309at2"/>
<dbReference type="GO" id="GO:0006355">
    <property type="term" value="P:regulation of DNA-templated transcription"/>
    <property type="evidence" value="ECO:0007669"/>
    <property type="project" value="InterPro"/>
</dbReference>
<dbReference type="GO" id="GO:0000160">
    <property type="term" value="P:phosphorelay signal transduction system"/>
    <property type="evidence" value="ECO:0007669"/>
    <property type="project" value="InterPro"/>
</dbReference>
<dbReference type="Gene3D" id="3.40.50.2300">
    <property type="match status" value="1"/>
</dbReference>
<dbReference type="RefSeq" id="WP_149794292.1">
    <property type="nucleotide sequence ID" value="NZ_DAWDHA010000121.1"/>
</dbReference>
<proteinExistence type="predicted"/>
<dbReference type="InterPro" id="IPR001789">
    <property type="entry name" value="Sig_transdc_resp-reg_receiver"/>
</dbReference>
<dbReference type="InterPro" id="IPR011006">
    <property type="entry name" value="CheY-like_superfamily"/>
</dbReference>
<dbReference type="InterPro" id="IPR016032">
    <property type="entry name" value="Sig_transdc_resp-reg_C-effctor"/>
</dbReference>
<comment type="function">
    <text evidence="3">May play the central regulatory role in sporulation. It may be an element of the effector pathway responsible for the activation of sporulation genes in response to nutritional stress. Spo0A may act in concert with spo0H (a sigma factor) to control the expression of some genes that are critical to the sporulation process.</text>
</comment>
<feature type="domain" description="Response regulatory" evidence="5">
    <location>
        <begin position="11"/>
        <end position="127"/>
    </location>
</feature>
<evidence type="ECO:0000256" key="2">
    <source>
        <dbReference type="ARBA" id="ARBA00023125"/>
    </source>
</evidence>
<dbReference type="EMBL" id="PRLB01000009">
    <property type="protein sequence ID" value="RAW53678.1"/>
    <property type="molecule type" value="Genomic_DNA"/>
</dbReference>
<gene>
    <name evidence="6" type="ORF">C4N26_09860</name>
</gene>